<keyword evidence="1" id="KW-0812">Transmembrane</keyword>
<keyword evidence="1" id="KW-1133">Transmembrane helix</keyword>
<protein>
    <submittedName>
        <fullName evidence="3">G-protein coupled receptors family 1 profile domain-containing protein</fullName>
    </submittedName>
</protein>
<accession>A0A7E4VFV6</accession>
<organism evidence="2 3">
    <name type="scientific">Panagrellus redivivus</name>
    <name type="common">Microworm</name>
    <dbReference type="NCBI Taxonomy" id="6233"/>
    <lineage>
        <taxon>Eukaryota</taxon>
        <taxon>Metazoa</taxon>
        <taxon>Ecdysozoa</taxon>
        <taxon>Nematoda</taxon>
        <taxon>Chromadorea</taxon>
        <taxon>Rhabditida</taxon>
        <taxon>Tylenchina</taxon>
        <taxon>Panagrolaimomorpha</taxon>
        <taxon>Panagrolaimoidea</taxon>
        <taxon>Panagrolaimidae</taxon>
        <taxon>Panagrellus</taxon>
    </lineage>
</organism>
<feature type="transmembrane region" description="Helical" evidence="1">
    <location>
        <begin position="87"/>
        <end position="110"/>
    </location>
</feature>
<dbReference type="Proteomes" id="UP000492821">
    <property type="component" value="Unassembled WGS sequence"/>
</dbReference>
<evidence type="ECO:0000256" key="1">
    <source>
        <dbReference type="SAM" id="Phobius"/>
    </source>
</evidence>
<dbReference type="AlphaFoldDB" id="A0A7E4VFV6"/>
<name>A0A7E4VFV6_PANRE</name>
<sequence length="172" mass="19237">MASTSAEAIRELAAKESPGALDEFFSESTFVYAGELDGLTRTVCFVCALFMTFILLVFIASVIWFIFQVLKLVKTDVHLSQASTSLLISSAVQATLFVVFLFMPITCMLISWAYCLDNTANIINALVLIMSIHGTLDMLTTLYFVVPYRNYIVSLFSRKQTHMVSINISVRF</sequence>
<evidence type="ECO:0000313" key="3">
    <source>
        <dbReference type="WBParaSite" id="Pan_g20415.t1"/>
    </source>
</evidence>
<reference evidence="2" key="1">
    <citation type="journal article" date="2013" name="Genetics">
        <title>The draft genome and transcriptome of Panagrellus redivivus are shaped by the harsh demands of a free-living lifestyle.</title>
        <authorList>
            <person name="Srinivasan J."/>
            <person name="Dillman A.R."/>
            <person name="Macchietto M.G."/>
            <person name="Heikkinen L."/>
            <person name="Lakso M."/>
            <person name="Fracchia K.M."/>
            <person name="Antoshechkin I."/>
            <person name="Mortazavi A."/>
            <person name="Wong G."/>
            <person name="Sternberg P.W."/>
        </authorList>
    </citation>
    <scope>NUCLEOTIDE SEQUENCE [LARGE SCALE GENOMIC DNA]</scope>
    <source>
        <strain evidence="2">MT8872</strain>
    </source>
</reference>
<feature type="transmembrane region" description="Helical" evidence="1">
    <location>
        <begin position="122"/>
        <end position="146"/>
    </location>
</feature>
<evidence type="ECO:0000313" key="2">
    <source>
        <dbReference type="Proteomes" id="UP000492821"/>
    </source>
</evidence>
<dbReference type="InterPro" id="IPR019422">
    <property type="entry name" value="7TM_GPCR_serpentine_rcpt_Srh"/>
</dbReference>
<dbReference type="WBParaSite" id="Pan_g20415.t1">
    <property type="protein sequence ID" value="Pan_g20415.t1"/>
    <property type="gene ID" value="Pan_g20415"/>
</dbReference>
<reference evidence="3" key="2">
    <citation type="submission" date="2020-10" db="UniProtKB">
        <authorList>
            <consortium name="WormBaseParasite"/>
        </authorList>
    </citation>
    <scope>IDENTIFICATION</scope>
</reference>
<keyword evidence="2" id="KW-1185">Reference proteome</keyword>
<dbReference type="Pfam" id="PF10318">
    <property type="entry name" value="7TM_GPCR_Srh"/>
    <property type="match status" value="1"/>
</dbReference>
<keyword evidence="1" id="KW-0472">Membrane</keyword>
<proteinExistence type="predicted"/>
<feature type="transmembrane region" description="Helical" evidence="1">
    <location>
        <begin position="43"/>
        <end position="67"/>
    </location>
</feature>